<reference evidence="2" key="1">
    <citation type="submission" date="2021-01" db="EMBL/GenBank/DDBJ databases">
        <authorList>
            <person name="Corre E."/>
            <person name="Pelletier E."/>
            <person name="Niang G."/>
            <person name="Scheremetjew M."/>
            <person name="Finn R."/>
            <person name="Kale V."/>
            <person name="Holt S."/>
            <person name="Cochrane G."/>
            <person name="Meng A."/>
            <person name="Brown T."/>
            <person name="Cohen L."/>
        </authorList>
    </citation>
    <scope>NUCLEOTIDE SEQUENCE</scope>
    <source>
        <strain evidence="2">10249 10 AB</strain>
    </source>
</reference>
<name>A0A7S4EF36_9STRA</name>
<organism evidence="2">
    <name type="scientific">Pseudo-nitzschia australis</name>
    <dbReference type="NCBI Taxonomy" id="44445"/>
    <lineage>
        <taxon>Eukaryota</taxon>
        <taxon>Sar</taxon>
        <taxon>Stramenopiles</taxon>
        <taxon>Ochrophyta</taxon>
        <taxon>Bacillariophyta</taxon>
        <taxon>Bacillariophyceae</taxon>
        <taxon>Bacillariophycidae</taxon>
        <taxon>Bacillariales</taxon>
        <taxon>Bacillariaceae</taxon>
        <taxon>Pseudo-nitzschia</taxon>
    </lineage>
</organism>
<proteinExistence type="predicted"/>
<sequence>MKHPFFNTVWQTASGVLAHHCKNNKNTNNRHENKSNPSKAVEHHITMICFFNNRFLASVGLLSLVVLVNTSQAFIGISQIDGHNVKSKTPTVGLSPLSRVVYDTSISVEFLTKMQAKKDISNSERGSENVNNLMGLDRAKYIWPIVIAINIWFFSIPVEYRRTRFCNEADSAAYPERCMTSKQFTEGISNYYKNGGGIKFDFSIEGKE</sequence>
<gene>
    <name evidence="2" type="ORF">PAUS00366_LOCUS1223</name>
</gene>
<evidence type="ECO:0000313" key="2">
    <source>
        <dbReference type="EMBL" id="CAE0708503.1"/>
    </source>
</evidence>
<keyword evidence="1" id="KW-1133">Transmembrane helix</keyword>
<keyword evidence="1" id="KW-0472">Membrane</keyword>
<keyword evidence="1" id="KW-0812">Transmembrane</keyword>
<accession>A0A7S4EF36</accession>
<evidence type="ECO:0000256" key="1">
    <source>
        <dbReference type="SAM" id="Phobius"/>
    </source>
</evidence>
<dbReference type="EMBL" id="HBIX01001647">
    <property type="protein sequence ID" value="CAE0708503.1"/>
    <property type="molecule type" value="Transcribed_RNA"/>
</dbReference>
<feature type="transmembrane region" description="Helical" evidence="1">
    <location>
        <begin position="55"/>
        <end position="77"/>
    </location>
</feature>
<dbReference type="AlphaFoldDB" id="A0A7S4EF36"/>
<protein>
    <submittedName>
        <fullName evidence="2">Uncharacterized protein</fullName>
    </submittedName>
</protein>
<feature type="transmembrane region" description="Helical" evidence="1">
    <location>
        <begin position="141"/>
        <end position="158"/>
    </location>
</feature>